<keyword evidence="2 4" id="KW-0132">Cell division</keyword>
<evidence type="ECO:0000256" key="3">
    <source>
        <dbReference type="ARBA" id="ARBA00023306"/>
    </source>
</evidence>
<accession>A0A1X2HPN3</accession>
<dbReference type="EMBL" id="MCGN01000002">
    <property type="protein sequence ID" value="ORZ01334.1"/>
    <property type="molecule type" value="Genomic_DNA"/>
</dbReference>
<evidence type="ECO:0000256" key="2">
    <source>
        <dbReference type="ARBA" id="ARBA00022618"/>
    </source>
</evidence>
<evidence type="ECO:0000313" key="6">
    <source>
        <dbReference type="EMBL" id="ORZ01334.1"/>
    </source>
</evidence>
<keyword evidence="6" id="KW-0808">Transferase</keyword>
<evidence type="ECO:0000256" key="1">
    <source>
        <dbReference type="ARBA" id="ARBA00007782"/>
    </source>
</evidence>
<keyword evidence="6" id="KW-0418">Kinase</keyword>
<gene>
    <name evidence="6" type="ORF">BCR43DRAFT_486775</name>
</gene>
<dbReference type="OMA" id="RISSGWE"/>
<comment type="caution">
    <text evidence="6">The sequence shown here is derived from an EMBL/GenBank/DDBJ whole genome shotgun (WGS) entry which is preliminary data.</text>
</comment>
<dbReference type="SUPFAM" id="SSF55637">
    <property type="entry name" value="Cell cycle regulatory proteins"/>
    <property type="match status" value="1"/>
</dbReference>
<comment type="function">
    <text evidence="4">Binds to the catalytic subunit of the cyclin dependent kinases and is essential for their biological function.</text>
</comment>
<comment type="similarity">
    <text evidence="1 4">Belongs to the CKS family.</text>
</comment>
<protein>
    <recommendedName>
        <fullName evidence="4">Cyclin-dependent kinases regulatory subunit</fullName>
    </recommendedName>
</protein>
<dbReference type="PANTHER" id="PTHR23415">
    <property type="entry name" value="CYCLIN-DEPENDENT KINASES REGULATORY SUBUNIT/60S RIBOSOME SUBUNIT BIOGENESIS PROTEIN NIP7"/>
    <property type="match status" value="1"/>
</dbReference>
<dbReference type="GO" id="GO:0016538">
    <property type="term" value="F:cyclin-dependent protein serine/threonine kinase regulator activity"/>
    <property type="evidence" value="ECO:0007669"/>
    <property type="project" value="InterPro"/>
</dbReference>
<keyword evidence="7" id="KW-1185">Reference proteome</keyword>
<sequence length="175" mass="20949">MPDPPSHSAQKRSVDTTRLVRRHQPASEKSSKKDPPPPQEEKKEETPSKHNEDSRDQPQSEESEDANREAELERLQREVKLAQKYIYYSQVYTDDHYAYRHVKLPEEIASWLPRPPVRLEESEWKMLGVQGCDGWEHYHIYGPEPHILLLRRDKKLYEQDQKQRRLEAERKKEQK</sequence>
<dbReference type="InterPro" id="IPR036858">
    <property type="entry name" value="Cyclin-dep_kinase_reg-sub_sf"/>
</dbReference>
<feature type="compositionally biased region" description="Basic and acidic residues" evidence="5">
    <location>
        <begin position="25"/>
        <end position="58"/>
    </location>
</feature>
<dbReference type="Pfam" id="PF01111">
    <property type="entry name" value="CKS"/>
    <property type="match status" value="1"/>
</dbReference>
<evidence type="ECO:0000256" key="5">
    <source>
        <dbReference type="SAM" id="MobiDB-lite"/>
    </source>
</evidence>
<reference evidence="6 7" key="1">
    <citation type="submission" date="2016-07" db="EMBL/GenBank/DDBJ databases">
        <title>Pervasive Adenine N6-methylation of Active Genes in Fungi.</title>
        <authorList>
            <consortium name="DOE Joint Genome Institute"/>
            <person name="Mondo S.J."/>
            <person name="Dannebaum R.O."/>
            <person name="Kuo R.C."/>
            <person name="Labutti K."/>
            <person name="Haridas S."/>
            <person name="Kuo A."/>
            <person name="Salamov A."/>
            <person name="Ahrendt S.R."/>
            <person name="Lipzen A."/>
            <person name="Sullivan W."/>
            <person name="Andreopoulos W.B."/>
            <person name="Clum A."/>
            <person name="Lindquist E."/>
            <person name="Daum C."/>
            <person name="Ramamoorthy G.K."/>
            <person name="Gryganskyi A."/>
            <person name="Culley D."/>
            <person name="Magnuson J.K."/>
            <person name="James T.Y."/>
            <person name="O'Malley M.A."/>
            <person name="Stajich J.E."/>
            <person name="Spatafora J.W."/>
            <person name="Visel A."/>
            <person name="Grigoriev I.V."/>
        </authorList>
    </citation>
    <scope>NUCLEOTIDE SEQUENCE [LARGE SCALE GENOMIC DNA]</scope>
    <source>
        <strain evidence="6 7">NRRL 2496</strain>
    </source>
</reference>
<feature type="region of interest" description="Disordered" evidence="5">
    <location>
        <begin position="1"/>
        <end position="72"/>
    </location>
</feature>
<proteinExistence type="inferred from homology"/>
<dbReference type="AlphaFoldDB" id="A0A1X2HPN3"/>
<dbReference type="InParanoid" id="A0A1X2HPN3"/>
<dbReference type="Proteomes" id="UP000242180">
    <property type="component" value="Unassembled WGS sequence"/>
</dbReference>
<evidence type="ECO:0000256" key="4">
    <source>
        <dbReference type="RuleBase" id="RU311113"/>
    </source>
</evidence>
<dbReference type="SMART" id="SM01084">
    <property type="entry name" value="CKS"/>
    <property type="match status" value="1"/>
</dbReference>
<name>A0A1X2HPN3_SYNRA</name>
<keyword evidence="3 4" id="KW-0131">Cell cycle</keyword>
<dbReference type="GO" id="GO:0051301">
    <property type="term" value="P:cell division"/>
    <property type="evidence" value="ECO:0007669"/>
    <property type="project" value="UniProtKB-UniRule"/>
</dbReference>
<dbReference type="OrthoDB" id="440676at2759"/>
<evidence type="ECO:0000313" key="7">
    <source>
        <dbReference type="Proteomes" id="UP000242180"/>
    </source>
</evidence>
<organism evidence="6 7">
    <name type="scientific">Syncephalastrum racemosum</name>
    <name type="common">Filamentous fungus</name>
    <dbReference type="NCBI Taxonomy" id="13706"/>
    <lineage>
        <taxon>Eukaryota</taxon>
        <taxon>Fungi</taxon>
        <taxon>Fungi incertae sedis</taxon>
        <taxon>Mucoromycota</taxon>
        <taxon>Mucoromycotina</taxon>
        <taxon>Mucoromycetes</taxon>
        <taxon>Mucorales</taxon>
        <taxon>Syncephalastraceae</taxon>
        <taxon>Syncephalastrum</taxon>
    </lineage>
</organism>
<dbReference type="InterPro" id="IPR000789">
    <property type="entry name" value="Cyclin-dep_kinase_reg-sub"/>
</dbReference>
<dbReference type="PRINTS" id="PR00296">
    <property type="entry name" value="CYCLINKINASE"/>
</dbReference>
<dbReference type="STRING" id="13706.A0A1X2HPN3"/>
<dbReference type="GO" id="GO:0016301">
    <property type="term" value="F:kinase activity"/>
    <property type="evidence" value="ECO:0007669"/>
    <property type="project" value="UniProtKB-KW"/>
</dbReference>
<dbReference type="FunCoup" id="A0A1X2HPN3">
    <property type="interactions" value="258"/>
</dbReference>
<dbReference type="Gene3D" id="3.30.170.10">
    <property type="entry name" value="Cyclin-dependent kinase, regulatory subunit"/>
    <property type="match status" value="1"/>
</dbReference>